<evidence type="ECO:0000313" key="3">
    <source>
        <dbReference type="Proteomes" id="UP000186112"/>
    </source>
</evidence>
<feature type="transmembrane region" description="Helical" evidence="1">
    <location>
        <begin position="55"/>
        <end position="74"/>
    </location>
</feature>
<comment type="caution">
    <text evidence="2">The sequence shown here is derived from an EMBL/GenBank/DDBJ whole genome shotgun (WGS) entry which is preliminary data.</text>
</comment>
<feature type="transmembrane region" description="Helical" evidence="1">
    <location>
        <begin position="80"/>
        <end position="99"/>
    </location>
</feature>
<dbReference type="AlphaFoldDB" id="A0A1U7M9E1"/>
<evidence type="ECO:0000256" key="1">
    <source>
        <dbReference type="SAM" id="Phobius"/>
    </source>
</evidence>
<dbReference type="RefSeq" id="WP_075724127.1">
    <property type="nucleotide sequence ID" value="NZ_LTDM01000002.1"/>
</dbReference>
<evidence type="ECO:0000313" key="2">
    <source>
        <dbReference type="EMBL" id="OLS03829.1"/>
    </source>
</evidence>
<feature type="transmembrane region" description="Helical" evidence="1">
    <location>
        <begin position="6"/>
        <end position="23"/>
    </location>
</feature>
<proteinExistence type="predicted"/>
<keyword evidence="1" id="KW-0812">Transmembrane</keyword>
<keyword evidence="1" id="KW-1133">Transmembrane helix</keyword>
<dbReference type="Proteomes" id="UP000186112">
    <property type="component" value="Unassembled WGS sequence"/>
</dbReference>
<accession>A0A1U7M9E1</accession>
<gene>
    <name evidence="2" type="ORF">TICRE_01520</name>
</gene>
<organism evidence="2 3">
    <name type="scientific">Tissierella creatinophila DSM 6911</name>
    <dbReference type="NCBI Taxonomy" id="1123403"/>
    <lineage>
        <taxon>Bacteria</taxon>
        <taxon>Bacillati</taxon>
        <taxon>Bacillota</taxon>
        <taxon>Tissierellia</taxon>
        <taxon>Tissierellales</taxon>
        <taxon>Tissierellaceae</taxon>
        <taxon>Tissierella</taxon>
    </lineage>
</organism>
<feature type="transmembrane region" description="Helical" evidence="1">
    <location>
        <begin position="111"/>
        <end position="133"/>
    </location>
</feature>
<keyword evidence="3" id="KW-1185">Reference proteome</keyword>
<dbReference type="OrthoDB" id="1707257at2"/>
<dbReference type="EMBL" id="LTDM01000002">
    <property type="protein sequence ID" value="OLS03829.1"/>
    <property type="molecule type" value="Genomic_DNA"/>
</dbReference>
<protein>
    <submittedName>
        <fullName evidence="2">Uncharacterized protein</fullName>
    </submittedName>
</protein>
<sequence length="134" mass="15674">MTYVNWGWMSLIILGILVFPYILKRLNKYRKSIDKSKNNCYIKTIKFFRKIHKPLGLSLIIIPLIHGYMALGALRLHTGLILYLSALTTALLGGAFYKTKNKNFFTWHKRMAVITILFFLIHFFAPNAIYYLLN</sequence>
<reference evidence="2 3" key="1">
    <citation type="submission" date="2016-02" db="EMBL/GenBank/DDBJ databases">
        <title>Genome sequence of Tissierella creatinophila DSM 6911.</title>
        <authorList>
            <person name="Poehlein A."/>
            <person name="Daniel R."/>
        </authorList>
    </citation>
    <scope>NUCLEOTIDE SEQUENCE [LARGE SCALE GENOMIC DNA]</scope>
    <source>
        <strain evidence="2 3">DSM 6911</strain>
    </source>
</reference>
<name>A0A1U7M9E1_TISCR</name>
<keyword evidence="1" id="KW-0472">Membrane</keyword>